<keyword evidence="2" id="KW-1185">Reference proteome</keyword>
<evidence type="ECO:0000313" key="2">
    <source>
        <dbReference type="Proteomes" id="UP000091857"/>
    </source>
</evidence>
<accession>A0ACB7G0K6</accession>
<reference evidence="2" key="1">
    <citation type="journal article" date="2016" name="Nat. Biotechnol.">
        <title>Sequencing wild and cultivated cassava and related species reveals extensive interspecific hybridization and genetic diversity.</title>
        <authorList>
            <person name="Bredeson J.V."/>
            <person name="Lyons J.B."/>
            <person name="Prochnik S.E."/>
            <person name="Wu G.A."/>
            <person name="Ha C.M."/>
            <person name="Edsinger-Gonzales E."/>
            <person name="Grimwood J."/>
            <person name="Schmutz J."/>
            <person name="Rabbi I.Y."/>
            <person name="Egesi C."/>
            <person name="Nauluvula P."/>
            <person name="Lebot V."/>
            <person name="Ndunguru J."/>
            <person name="Mkamilo G."/>
            <person name="Bart R.S."/>
            <person name="Setter T.L."/>
            <person name="Gleadow R.M."/>
            <person name="Kulakow P."/>
            <person name="Ferguson M.E."/>
            <person name="Rounsley S."/>
            <person name="Rokhsar D.S."/>
        </authorList>
    </citation>
    <scope>NUCLEOTIDE SEQUENCE [LARGE SCALE GENOMIC DNA]</scope>
    <source>
        <strain evidence="2">cv. AM560-2</strain>
    </source>
</reference>
<dbReference type="EMBL" id="CM004404">
    <property type="protein sequence ID" value="KAG8633742.1"/>
    <property type="molecule type" value="Genomic_DNA"/>
</dbReference>
<evidence type="ECO:0000313" key="1">
    <source>
        <dbReference type="EMBL" id="KAG8633742.1"/>
    </source>
</evidence>
<protein>
    <submittedName>
        <fullName evidence="1">Uncharacterized protein</fullName>
    </submittedName>
</protein>
<gene>
    <name evidence="1" type="ORF">MANES_18G144261v8</name>
</gene>
<proteinExistence type="predicted"/>
<comment type="caution">
    <text evidence="1">The sequence shown here is derived from an EMBL/GenBank/DDBJ whole genome shotgun (WGS) entry which is preliminary data.</text>
</comment>
<name>A0ACB7G0K6_MANES</name>
<sequence length="252" mass="29174">MRSEFEMSLMGELTFFLRLQIKQAAEGIFINRTKYIKDMLKKFKMNKLKGIGTPMNSNIKLDRDEKGKEVDKKLYRGMIGSLLYLTASRPDIHFSVCLYARFQSNPKESHLVAIKRNFRHLISTPSIGLWYPKCDNFNLVGYSDFDFAGSKMDRKSTSRTCQFLSHALVSWFRKKQTSVALSTAEAEYIATESCVVQILWMKQQLNDSGIKVDHMLIKCDNISDINLTKNPVRYSRETCRDQISLYKRSCAK</sequence>
<organism evidence="1 2">
    <name type="scientific">Manihot esculenta</name>
    <name type="common">Cassava</name>
    <name type="synonym">Jatropha manihot</name>
    <dbReference type="NCBI Taxonomy" id="3983"/>
    <lineage>
        <taxon>Eukaryota</taxon>
        <taxon>Viridiplantae</taxon>
        <taxon>Streptophyta</taxon>
        <taxon>Embryophyta</taxon>
        <taxon>Tracheophyta</taxon>
        <taxon>Spermatophyta</taxon>
        <taxon>Magnoliopsida</taxon>
        <taxon>eudicotyledons</taxon>
        <taxon>Gunneridae</taxon>
        <taxon>Pentapetalae</taxon>
        <taxon>rosids</taxon>
        <taxon>fabids</taxon>
        <taxon>Malpighiales</taxon>
        <taxon>Euphorbiaceae</taxon>
        <taxon>Crotonoideae</taxon>
        <taxon>Manihoteae</taxon>
        <taxon>Manihot</taxon>
    </lineage>
</organism>
<dbReference type="Proteomes" id="UP000091857">
    <property type="component" value="Chromosome 18"/>
</dbReference>